<geneLocation type="plasmid" evidence="13">
    <name>pVPE61b</name>
</geneLocation>
<comment type="subcellular location">
    <subcellularLocation>
        <location evidence="1">Cell outer membrane</location>
        <topology evidence="1">Multi-pass membrane protein</topology>
    </subcellularLocation>
</comment>
<protein>
    <submittedName>
        <fullName evidence="14">OmpA family protein</fullName>
    </submittedName>
    <submittedName>
        <fullName evidence="12 13">Outer membrane protein</fullName>
    </submittedName>
</protein>
<dbReference type="EMBL" id="AP014859">
    <property type="protein sequence ID" value="BAX56794.1"/>
    <property type="molecule type" value="Genomic_DNA"/>
</dbReference>
<dbReference type="RefSeq" id="WP_051850368.1">
    <property type="nucleotide sequence ID" value="NZ_AP014859.1"/>
</dbReference>
<dbReference type="Proteomes" id="UP000555836">
    <property type="component" value="Unassembled WGS sequence"/>
</dbReference>
<evidence type="ECO:0000313" key="14">
    <source>
        <dbReference type="EMBL" id="NMU24462.1"/>
    </source>
</evidence>
<gene>
    <name evidence="14" type="ORF">HKB21_02335</name>
</gene>
<evidence type="ECO:0000313" key="15">
    <source>
        <dbReference type="Proteomes" id="UP000555836"/>
    </source>
</evidence>
<dbReference type="Pfam" id="PF13505">
    <property type="entry name" value="OMP_b-brl"/>
    <property type="match status" value="1"/>
</dbReference>
<evidence type="ECO:0000256" key="8">
    <source>
        <dbReference type="ARBA" id="ARBA00023136"/>
    </source>
</evidence>
<dbReference type="EMBL" id="AP014861">
    <property type="protein sequence ID" value="BAX57056.1"/>
    <property type="molecule type" value="Genomic_DNA"/>
</dbReference>
<evidence type="ECO:0000313" key="13">
    <source>
        <dbReference type="EMBL" id="BAX57056.1"/>
    </source>
</evidence>
<dbReference type="Gene3D" id="2.40.160.20">
    <property type="match status" value="1"/>
</dbReference>
<dbReference type="GO" id="GO:0046930">
    <property type="term" value="C:pore complex"/>
    <property type="evidence" value="ECO:0007669"/>
    <property type="project" value="UniProtKB-KW"/>
</dbReference>
<proteinExistence type="predicted"/>
<keyword evidence="9" id="KW-0998">Cell outer membrane</keyword>
<evidence type="ECO:0000256" key="4">
    <source>
        <dbReference type="ARBA" id="ARBA00022692"/>
    </source>
</evidence>
<dbReference type="AlphaFoldDB" id="A0A1Y1B9I7"/>
<dbReference type="PANTHER" id="PTHR30329:SF21">
    <property type="entry name" value="LIPOPROTEIN YIAD-RELATED"/>
    <property type="match status" value="1"/>
</dbReference>
<keyword evidence="6" id="KW-0406">Ion transport</keyword>
<keyword evidence="4" id="KW-0812">Transmembrane</keyword>
<evidence type="ECO:0000256" key="7">
    <source>
        <dbReference type="ARBA" id="ARBA00023114"/>
    </source>
</evidence>
<dbReference type="SUPFAM" id="SSF103088">
    <property type="entry name" value="OmpA-like"/>
    <property type="match status" value="1"/>
</dbReference>
<keyword evidence="12" id="KW-0614">Plasmid</keyword>
<dbReference type="CDD" id="cd07185">
    <property type="entry name" value="OmpA_C-like"/>
    <property type="match status" value="1"/>
</dbReference>
<dbReference type="InterPro" id="IPR006665">
    <property type="entry name" value="OmpA-like"/>
</dbReference>
<dbReference type="InterPro" id="IPR050330">
    <property type="entry name" value="Bact_OuterMem_StrucFunc"/>
</dbReference>
<evidence type="ECO:0000256" key="9">
    <source>
        <dbReference type="ARBA" id="ARBA00023237"/>
    </source>
</evidence>
<dbReference type="GO" id="GO:0015288">
    <property type="term" value="F:porin activity"/>
    <property type="evidence" value="ECO:0007669"/>
    <property type="project" value="UniProtKB-KW"/>
</dbReference>
<evidence type="ECO:0000256" key="1">
    <source>
        <dbReference type="ARBA" id="ARBA00004571"/>
    </source>
</evidence>
<evidence type="ECO:0000256" key="2">
    <source>
        <dbReference type="ARBA" id="ARBA00022448"/>
    </source>
</evidence>
<dbReference type="PRINTS" id="PR01021">
    <property type="entry name" value="OMPADOMAIN"/>
</dbReference>
<keyword evidence="5" id="KW-0732">Signal</keyword>
<evidence type="ECO:0000313" key="12">
    <source>
        <dbReference type="EMBL" id="BAX56794.1"/>
    </source>
</evidence>
<feature type="domain" description="OmpA-like" evidence="11">
    <location>
        <begin position="190"/>
        <end position="303"/>
    </location>
</feature>
<dbReference type="InterPro" id="IPR006664">
    <property type="entry name" value="OMP_bac"/>
</dbReference>
<dbReference type="PANTHER" id="PTHR30329">
    <property type="entry name" value="STATOR ELEMENT OF FLAGELLAR MOTOR COMPLEX"/>
    <property type="match status" value="1"/>
</dbReference>
<geneLocation type="plasmid" evidence="12">
    <name>pVP2HP</name>
</geneLocation>
<sequence length="306" mass="33539">MPPKLTLSIITTLLSTAVYSQPQDAGTFYAGGNIGASVIDTDSIYLDGDDHPTSATGGLVLGVNITPYLAFETDYSYLGQMPTANGDKTIDAWSNYLLTRYAVSDNAGLYFKLGMSLNDDNWTPSAGAGVHYRLSQNWLLDVGYRWIDDIPDVESDLYEFTVGGRYLFGVDEPVPLPPIAKSTLPPEPELKEVVVSIDAETLFKFDSDEVQVNEALLRAVDDIGTTQQIIVVGHTDSTGSAAYNMALSLRRAVAIKDFMVLKGIPENNILVQGRGEEEPIASNDTHIGRNQNRRVEIRYHVVKVEE</sequence>
<reference evidence="12" key="1">
    <citation type="journal article" date="2017" name="Infect. Genet. Evol.">
        <title>Plasmid dynamics in Vibrio parahaemolyticus strains related to shrimp Acute Hepatopancreatic Necrosis Syndrome (AHPNS).</title>
        <authorList>
            <person name="Theethakaew C."/>
            <person name="Nakamura S."/>
            <person name="Motooka D."/>
            <person name="Matsuda S."/>
            <person name="Kodama T."/>
            <person name="Chonsin K."/>
            <person name="Suthienkul O."/>
            <person name="Iida T."/>
        </authorList>
    </citation>
    <scope>NUCLEOTIDE SEQUENCE</scope>
    <source>
        <strain evidence="12">VPE61</strain>
        <plasmid evidence="12">pVP2HP</plasmid>
        <plasmid evidence="13">pVPE61b</plasmid>
    </source>
</reference>
<evidence type="ECO:0000256" key="3">
    <source>
        <dbReference type="ARBA" id="ARBA00022452"/>
    </source>
</evidence>
<dbReference type="InterPro" id="IPR027385">
    <property type="entry name" value="Beta-barrel_OMP"/>
</dbReference>
<keyword evidence="7" id="KW-0626">Porin</keyword>
<dbReference type="InterPro" id="IPR011250">
    <property type="entry name" value="OMP/PagP_B-barrel"/>
</dbReference>
<dbReference type="Gene3D" id="3.30.1330.60">
    <property type="entry name" value="OmpA-like domain"/>
    <property type="match status" value="1"/>
</dbReference>
<keyword evidence="3" id="KW-1134">Transmembrane beta strand</keyword>
<dbReference type="PROSITE" id="PS51123">
    <property type="entry name" value="OMPA_2"/>
    <property type="match status" value="1"/>
</dbReference>
<dbReference type="GO" id="GO:0009279">
    <property type="term" value="C:cell outer membrane"/>
    <property type="evidence" value="ECO:0007669"/>
    <property type="project" value="UniProtKB-SubCell"/>
</dbReference>
<evidence type="ECO:0000259" key="11">
    <source>
        <dbReference type="PROSITE" id="PS51123"/>
    </source>
</evidence>
<dbReference type="EMBL" id="JABCLD010000333">
    <property type="protein sequence ID" value="NMU24462.1"/>
    <property type="molecule type" value="Genomic_DNA"/>
</dbReference>
<dbReference type="PRINTS" id="PR01023">
    <property type="entry name" value="NAFLGMOTY"/>
</dbReference>
<dbReference type="Pfam" id="PF00691">
    <property type="entry name" value="OmpA"/>
    <property type="match status" value="1"/>
</dbReference>
<evidence type="ECO:0000256" key="6">
    <source>
        <dbReference type="ARBA" id="ARBA00023065"/>
    </source>
</evidence>
<name>A0A1Y1B9I7_VIBPH</name>
<organism evidence="12">
    <name type="scientific">Vibrio parahaemolyticus</name>
    <dbReference type="NCBI Taxonomy" id="670"/>
    <lineage>
        <taxon>Bacteria</taxon>
        <taxon>Pseudomonadati</taxon>
        <taxon>Pseudomonadota</taxon>
        <taxon>Gammaproteobacteria</taxon>
        <taxon>Vibrionales</taxon>
        <taxon>Vibrionaceae</taxon>
        <taxon>Vibrio</taxon>
    </lineage>
</organism>
<accession>A0A1Y1B9I7</accession>
<reference evidence="14 15" key="2">
    <citation type="submission" date="2020-04" db="EMBL/GenBank/DDBJ databases">
        <title>Whole-genome sequencing of Vibrio spp. from China reveals different genetic environments of blaCTX-M-14 among diverse lineages.</title>
        <authorList>
            <person name="Zheng Z."/>
            <person name="Ye L."/>
            <person name="Chen S."/>
        </authorList>
    </citation>
    <scope>NUCLEOTIDE SEQUENCE [LARGE SCALE GENOMIC DNA]</scope>
    <source>
        <strain evidence="14 15">Vb0574</strain>
    </source>
</reference>
<dbReference type="GO" id="GO:0006811">
    <property type="term" value="P:monoatomic ion transport"/>
    <property type="evidence" value="ECO:0007669"/>
    <property type="project" value="UniProtKB-KW"/>
</dbReference>
<keyword evidence="8 10" id="KW-0472">Membrane</keyword>
<dbReference type="InterPro" id="IPR036737">
    <property type="entry name" value="OmpA-like_sf"/>
</dbReference>
<dbReference type="SUPFAM" id="SSF56925">
    <property type="entry name" value="OMPA-like"/>
    <property type="match status" value="1"/>
</dbReference>
<keyword evidence="2" id="KW-0813">Transport</keyword>
<evidence type="ECO:0000256" key="10">
    <source>
        <dbReference type="PROSITE-ProRule" id="PRU00473"/>
    </source>
</evidence>
<evidence type="ECO:0000256" key="5">
    <source>
        <dbReference type="ARBA" id="ARBA00022729"/>
    </source>
</evidence>